<feature type="domain" description="Putative Se/S carrier protein-like" evidence="1">
    <location>
        <begin position="5"/>
        <end position="69"/>
    </location>
</feature>
<dbReference type="AlphaFoldDB" id="A0AAW9MWE3"/>
<gene>
    <name evidence="2" type="ORF">VLK81_02145</name>
</gene>
<evidence type="ECO:0000259" key="1">
    <source>
        <dbReference type="Pfam" id="PF11823"/>
    </source>
</evidence>
<name>A0AAW9MWE3_9FIRM</name>
<dbReference type="Proteomes" id="UP001357733">
    <property type="component" value="Unassembled WGS sequence"/>
</dbReference>
<keyword evidence="3" id="KW-1185">Reference proteome</keyword>
<dbReference type="InterPro" id="IPR021778">
    <property type="entry name" value="Se/S_carrier-like"/>
</dbReference>
<dbReference type="EMBL" id="JAYKOT010000001">
    <property type="protein sequence ID" value="MEB3428834.1"/>
    <property type="molecule type" value="Genomic_DNA"/>
</dbReference>
<evidence type="ECO:0000313" key="2">
    <source>
        <dbReference type="EMBL" id="MEB3428834.1"/>
    </source>
</evidence>
<sequence length="80" mass="9328">MDKKIIITFESVNYAMKAEKLLKEKEVAMRTIPTPRKISNSCGLCIVTDFDRLEKIKNFIDEGLVVKDLYLKENDEYNLI</sequence>
<comment type="caution">
    <text evidence="2">The sequence shown here is derived from an EMBL/GenBank/DDBJ whole genome shotgun (WGS) entry which is preliminary data.</text>
</comment>
<protein>
    <submittedName>
        <fullName evidence="2">DUF3343 domain-containing protein</fullName>
    </submittedName>
</protein>
<dbReference type="Pfam" id="PF11823">
    <property type="entry name" value="Se_S_carrier"/>
    <property type="match status" value="1"/>
</dbReference>
<reference evidence="2 3" key="1">
    <citation type="submission" date="2024-01" db="EMBL/GenBank/DDBJ databases">
        <title>Complete genome sequence of Citroniella saccharovorans strain M6.X9, isolated from human fecal sample.</title>
        <authorList>
            <person name="Cheng G."/>
            <person name="Westerholm M."/>
            <person name="Schnurer A."/>
        </authorList>
    </citation>
    <scope>NUCLEOTIDE SEQUENCE [LARGE SCALE GENOMIC DNA]</scope>
    <source>
        <strain evidence="2 3">DSM 29873</strain>
    </source>
</reference>
<dbReference type="RefSeq" id="WP_324618867.1">
    <property type="nucleotide sequence ID" value="NZ_JAYKOT010000001.1"/>
</dbReference>
<accession>A0AAW9MWE3</accession>
<organism evidence="2 3">
    <name type="scientific">Citroniella saccharovorans</name>
    <dbReference type="NCBI Taxonomy" id="2053367"/>
    <lineage>
        <taxon>Bacteria</taxon>
        <taxon>Bacillati</taxon>
        <taxon>Bacillota</taxon>
        <taxon>Tissierellia</taxon>
        <taxon>Tissierellales</taxon>
        <taxon>Peptoniphilaceae</taxon>
        <taxon>Citroniella</taxon>
    </lineage>
</organism>
<evidence type="ECO:0000313" key="3">
    <source>
        <dbReference type="Proteomes" id="UP001357733"/>
    </source>
</evidence>
<proteinExistence type="predicted"/>